<feature type="domain" description="HTH luxR-type" evidence="5">
    <location>
        <begin position="811"/>
        <end position="875"/>
    </location>
</feature>
<dbReference type="SUPFAM" id="SSF46894">
    <property type="entry name" value="C-terminal effector domain of the bipartite response regulators"/>
    <property type="match status" value="1"/>
</dbReference>
<dbReference type="Proteomes" id="UP001501138">
    <property type="component" value="Unassembled WGS sequence"/>
</dbReference>
<dbReference type="Pfam" id="PF00196">
    <property type="entry name" value="GerE"/>
    <property type="match status" value="1"/>
</dbReference>
<dbReference type="SMART" id="SM00421">
    <property type="entry name" value="HTH_LUXR"/>
    <property type="match status" value="1"/>
</dbReference>
<accession>A0ABN2J2D5</accession>
<organism evidence="6 7">
    <name type="scientific">Isoptericola hypogeus</name>
    <dbReference type="NCBI Taxonomy" id="300179"/>
    <lineage>
        <taxon>Bacteria</taxon>
        <taxon>Bacillati</taxon>
        <taxon>Actinomycetota</taxon>
        <taxon>Actinomycetes</taxon>
        <taxon>Micrococcales</taxon>
        <taxon>Promicromonosporaceae</taxon>
        <taxon>Isoptericola</taxon>
    </lineage>
</organism>
<name>A0ABN2J2D5_9MICO</name>
<dbReference type="SUPFAM" id="SSF52540">
    <property type="entry name" value="P-loop containing nucleoside triphosphate hydrolases"/>
    <property type="match status" value="1"/>
</dbReference>
<dbReference type="InterPro" id="IPR027417">
    <property type="entry name" value="P-loop_NTPase"/>
</dbReference>
<evidence type="ECO:0000256" key="2">
    <source>
        <dbReference type="ARBA" id="ARBA00023125"/>
    </source>
</evidence>
<dbReference type="PANTHER" id="PTHR44688:SF16">
    <property type="entry name" value="DNA-BINDING TRANSCRIPTIONAL ACTIVATOR DEVR_DOSR"/>
    <property type="match status" value="1"/>
</dbReference>
<dbReference type="InterPro" id="IPR041664">
    <property type="entry name" value="AAA_16"/>
</dbReference>
<comment type="caution">
    <text evidence="6">The sequence shown here is derived from an EMBL/GenBank/DDBJ whole genome shotgun (WGS) entry which is preliminary data.</text>
</comment>
<dbReference type="InterPro" id="IPR000792">
    <property type="entry name" value="Tscrpt_reg_LuxR_C"/>
</dbReference>
<gene>
    <name evidence="6" type="ORF">GCM10009809_10820</name>
</gene>
<evidence type="ECO:0000313" key="6">
    <source>
        <dbReference type="EMBL" id="GAA1716589.1"/>
    </source>
</evidence>
<evidence type="ECO:0000256" key="4">
    <source>
        <dbReference type="SAM" id="MobiDB-lite"/>
    </source>
</evidence>
<dbReference type="InterPro" id="IPR016032">
    <property type="entry name" value="Sig_transdc_resp-reg_C-effctor"/>
</dbReference>
<evidence type="ECO:0000313" key="7">
    <source>
        <dbReference type="Proteomes" id="UP001501138"/>
    </source>
</evidence>
<dbReference type="PRINTS" id="PR00038">
    <property type="entry name" value="HTHLUXR"/>
</dbReference>
<dbReference type="PANTHER" id="PTHR44688">
    <property type="entry name" value="DNA-BINDING TRANSCRIPTIONAL ACTIVATOR DEVR_DOSR"/>
    <property type="match status" value="1"/>
</dbReference>
<protein>
    <submittedName>
        <fullName evidence="6">LuxR C-terminal-related transcriptional regulator</fullName>
    </submittedName>
</protein>
<evidence type="ECO:0000259" key="5">
    <source>
        <dbReference type="PROSITE" id="PS50043"/>
    </source>
</evidence>
<feature type="region of interest" description="Disordered" evidence="4">
    <location>
        <begin position="1"/>
        <end position="21"/>
    </location>
</feature>
<dbReference type="PROSITE" id="PS00622">
    <property type="entry name" value="HTH_LUXR_1"/>
    <property type="match status" value="1"/>
</dbReference>
<keyword evidence="2" id="KW-0238">DNA-binding</keyword>
<evidence type="ECO:0000256" key="1">
    <source>
        <dbReference type="ARBA" id="ARBA00023015"/>
    </source>
</evidence>
<sequence length="875" mass="91572">MHRGSRDPAPGPRVARYSNRARYPETVERSWPLTGRDDELRRVAAAIRPGAAGIVVAGRAGVGKTRLAHEAASLAEGRGVTVAWAHGSAAARPLPLGAFAGLLDVPAGDAAETIGRALDQLARMRPLVLAVDDAHLIDEHSAIVLHRAVERRLAPALVTLRSGEPAPGTVTALWKDEHLPRLDLAPLDVVETTGLVARVLGGPVDSESARRLWVLTEGSPLYLRHLLAGEVSAGRFAASSGIWRWTSEPEISPGLADLLEQEIGGLPPKVQDVVDVVALAEPVAVPTLSALTSPDDVEEAEGRGLVRTDGLVARLAHPLYGEVRRAAMGTLRARRLRGRVALTLAEEPDPIPRAVLTLDSDLPPDPQMFLRAAEAATRLYDLPLAERLARAAAATAVPVARLVHAATLSWLSRGEEAEAILADLAGSAPDPGTRAQAQLYRTGNLLFTMSRPEEARQALAEADATGAAPFHVAAMSLALAVAAGDLTPALTRGPRLLHDELPDDLARILVASAVSAAAAVTGERALLDDAADVGGLTADRVPTVIPGFGLADYQVLGGRLAGTPDRADVLAGRIRAASADLPGPARLMGLVVAGHAALAGGRVRDALILLREAWAGLSGSGHEFRFRCRTLLAMALAQAGQATQAAPHVSGVGAERHPAYRIFEPDDLLARAWGAAAEGSRTESLGHAVAAAHVARECHAPAFEVLAWQTAVQLGDESAALPRLEELASLSPRAVVALAHARAWTADDGAMLCETAEAWTRLGDLVAAGDAAAQAADVLRRQGRQGSALSAAALAERLAVRSGARTPAYAIAVRPLPLTVREREIVELAARGLSNKVIAERLTVSVRTVEGHLYRAGHKLGVSERTALPAVLGIE</sequence>
<keyword evidence="7" id="KW-1185">Reference proteome</keyword>
<dbReference type="Gene3D" id="3.40.50.300">
    <property type="entry name" value="P-loop containing nucleotide triphosphate hydrolases"/>
    <property type="match status" value="1"/>
</dbReference>
<dbReference type="CDD" id="cd06170">
    <property type="entry name" value="LuxR_C_like"/>
    <property type="match status" value="1"/>
</dbReference>
<dbReference type="EMBL" id="BAAAPM010000003">
    <property type="protein sequence ID" value="GAA1716589.1"/>
    <property type="molecule type" value="Genomic_DNA"/>
</dbReference>
<reference evidence="6 7" key="1">
    <citation type="journal article" date="2019" name="Int. J. Syst. Evol. Microbiol.">
        <title>The Global Catalogue of Microorganisms (GCM) 10K type strain sequencing project: providing services to taxonomists for standard genome sequencing and annotation.</title>
        <authorList>
            <consortium name="The Broad Institute Genomics Platform"/>
            <consortium name="The Broad Institute Genome Sequencing Center for Infectious Disease"/>
            <person name="Wu L."/>
            <person name="Ma J."/>
        </authorList>
    </citation>
    <scope>NUCLEOTIDE SEQUENCE [LARGE SCALE GENOMIC DNA]</scope>
    <source>
        <strain evidence="6 7">JCM 15589</strain>
    </source>
</reference>
<keyword evidence="1" id="KW-0805">Transcription regulation</keyword>
<evidence type="ECO:0000256" key="3">
    <source>
        <dbReference type="ARBA" id="ARBA00023163"/>
    </source>
</evidence>
<keyword evidence="3" id="KW-0804">Transcription</keyword>
<dbReference type="Pfam" id="PF13191">
    <property type="entry name" value="AAA_16"/>
    <property type="match status" value="1"/>
</dbReference>
<proteinExistence type="predicted"/>
<dbReference type="Gene3D" id="1.10.10.10">
    <property type="entry name" value="Winged helix-like DNA-binding domain superfamily/Winged helix DNA-binding domain"/>
    <property type="match status" value="1"/>
</dbReference>
<dbReference type="PROSITE" id="PS50043">
    <property type="entry name" value="HTH_LUXR_2"/>
    <property type="match status" value="1"/>
</dbReference>
<dbReference type="InterPro" id="IPR036388">
    <property type="entry name" value="WH-like_DNA-bd_sf"/>
</dbReference>